<evidence type="ECO:0000256" key="9">
    <source>
        <dbReference type="ARBA" id="ARBA00022430"/>
    </source>
</evidence>
<dbReference type="RefSeq" id="WP_146528380.1">
    <property type="nucleotide sequence ID" value="NZ_SJPV01000007.1"/>
</dbReference>
<comment type="cofactor">
    <cofactor evidence="3">
        <name>Mg(2+)</name>
        <dbReference type="ChEBI" id="CHEBI:18420"/>
    </cofactor>
</comment>
<comment type="similarity">
    <text evidence="5">Belongs to the isocitrate and isopropylmalate dehydrogenases family. LeuB type 1 subfamily.</text>
</comment>
<evidence type="ECO:0000256" key="10">
    <source>
        <dbReference type="ARBA" id="ARBA00022605"/>
    </source>
</evidence>
<dbReference type="GO" id="GO:0051287">
    <property type="term" value="F:NAD binding"/>
    <property type="evidence" value="ECO:0007669"/>
    <property type="project" value="InterPro"/>
</dbReference>
<dbReference type="Pfam" id="PF00180">
    <property type="entry name" value="Iso_dh"/>
    <property type="match status" value="1"/>
</dbReference>
<dbReference type="PROSITE" id="PS00470">
    <property type="entry name" value="IDH_IMDH"/>
    <property type="match status" value="1"/>
</dbReference>
<evidence type="ECO:0000256" key="5">
    <source>
        <dbReference type="ARBA" id="ARBA00008319"/>
    </source>
</evidence>
<proteinExistence type="inferred from homology"/>
<comment type="subunit">
    <text evidence="6">Homodimer.</text>
</comment>
<name>A0A5C6DG43_9BACT</name>
<dbReference type="PANTHER" id="PTHR42979">
    <property type="entry name" value="3-ISOPROPYLMALATE DEHYDROGENASE"/>
    <property type="match status" value="1"/>
</dbReference>
<dbReference type="InterPro" id="IPR024084">
    <property type="entry name" value="IsoPropMal-DH-like_dom"/>
</dbReference>
<evidence type="ECO:0000256" key="8">
    <source>
        <dbReference type="ARBA" id="ARBA00019276"/>
    </source>
</evidence>
<evidence type="ECO:0000256" key="12">
    <source>
        <dbReference type="ARBA" id="ARBA00022842"/>
    </source>
</evidence>
<accession>A0A5C6DG43</accession>
<keyword evidence="10" id="KW-0028">Amino-acid biosynthesis</keyword>
<evidence type="ECO:0000256" key="18">
    <source>
        <dbReference type="ARBA" id="ARBA00033138"/>
    </source>
</evidence>
<dbReference type="SUPFAM" id="SSF53659">
    <property type="entry name" value="Isocitrate/Isopropylmalate dehydrogenase-like"/>
    <property type="match status" value="1"/>
</dbReference>
<keyword evidence="14" id="KW-0520">NAD</keyword>
<keyword evidence="13 20" id="KW-0560">Oxidoreductase</keyword>
<comment type="caution">
    <text evidence="20">The sequence shown here is derived from an EMBL/GenBank/DDBJ whole genome shotgun (WGS) entry which is preliminary data.</text>
</comment>
<dbReference type="SMART" id="SM01329">
    <property type="entry name" value="Iso_dh"/>
    <property type="match status" value="1"/>
</dbReference>
<evidence type="ECO:0000256" key="6">
    <source>
        <dbReference type="ARBA" id="ARBA00011738"/>
    </source>
</evidence>
<dbReference type="FunFam" id="3.40.718.10:FF:000006">
    <property type="entry name" value="3-isopropylmalate dehydrogenase"/>
    <property type="match status" value="1"/>
</dbReference>
<keyword evidence="16" id="KW-0100">Branched-chain amino acid biosynthesis</keyword>
<keyword evidence="21" id="KW-1185">Reference proteome</keyword>
<dbReference type="AlphaFoldDB" id="A0A5C6DG43"/>
<comment type="catalytic activity">
    <reaction evidence="1">
        <text>(2R,3S)-3-isopropylmalate + NAD(+) = 4-methyl-2-oxopentanoate + CO2 + NADH</text>
        <dbReference type="Rhea" id="RHEA:32271"/>
        <dbReference type="ChEBI" id="CHEBI:16526"/>
        <dbReference type="ChEBI" id="CHEBI:17865"/>
        <dbReference type="ChEBI" id="CHEBI:35121"/>
        <dbReference type="ChEBI" id="CHEBI:57540"/>
        <dbReference type="ChEBI" id="CHEBI:57945"/>
        <dbReference type="EC" id="1.1.1.85"/>
    </reaction>
</comment>
<reference evidence="20 21" key="1">
    <citation type="submission" date="2019-02" db="EMBL/GenBank/DDBJ databases">
        <title>Deep-cultivation of Planctomycetes and their phenomic and genomic characterization uncovers novel biology.</title>
        <authorList>
            <person name="Wiegand S."/>
            <person name="Jogler M."/>
            <person name="Boedeker C."/>
            <person name="Pinto D."/>
            <person name="Vollmers J."/>
            <person name="Rivas-Marin E."/>
            <person name="Kohn T."/>
            <person name="Peeters S.H."/>
            <person name="Heuer A."/>
            <person name="Rast P."/>
            <person name="Oberbeckmann S."/>
            <person name="Bunk B."/>
            <person name="Jeske O."/>
            <person name="Meyerdierks A."/>
            <person name="Storesund J.E."/>
            <person name="Kallscheuer N."/>
            <person name="Luecker S."/>
            <person name="Lage O.M."/>
            <person name="Pohl T."/>
            <person name="Merkel B.J."/>
            <person name="Hornburger P."/>
            <person name="Mueller R.-W."/>
            <person name="Bruemmer F."/>
            <person name="Labrenz M."/>
            <person name="Spormann A.M."/>
            <person name="Op Den Camp H."/>
            <person name="Overmann J."/>
            <person name="Amann R."/>
            <person name="Jetten M.S.M."/>
            <person name="Mascher T."/>
            <person name="Medema M.H."/>
            <person name="Devos D.P."/>
            <person name="Kaster A.-K."/>
            <person name="Ovreas L."/>
            <person name="Rohde M."/>
            <person name="Galperin M.Y."/>
            <person name="Jogler C."/>
        </authorList>
    </citation>
    <scope>NUCLEOTIDE SEQUENCE [LARGE SCALE GENOMIC DNA]</scope>
    <source>
        <strain evidence="20 21">Poly41</strain>
    </source>
</reference>
<evidence type="ECO:0000256" key="14">
    <source>
        <dbReference type="ARBA" id="ARBA00023027"/>
    </source>
</evidence>
<evidence type="ECO:0000256" key="4">
    <source>
        <dbReference type="ARBA" id="ARBA00004762"/>
    </source>
</evidence>
<dbReference type="EC" id="1.1.1.85" evidence="7"/>
<dbReference type="Gene3D" id="3.40.718.10">
    <property type="entry name" value="Isopropylmalate Dehydrogenase"/>
    <property type="match status" value="1"/>
</dbReference>
<evidence type="ECO:0000256" key="3">
    <source>
        <dbReference type="ARBA" id="ARBA00001946"/>
    </source>
</evidence>
<dbReference type="InterPro" id="IPR019818">
    <property type="entry name" value="IsoCit/isopropylmalate_DH_CS"/>
</dbReference>
<dbReference type="UniPathway" id="UPA00048">
    <property type="reaction ID" value="UER00072"/>
</dbReference>
<dbReference type="PANTHER" id="PTHR42979:SF1">
    <property type="entry name" value="3-ISOPROPYLMALATE DEHYDROGENASE"/>
    <property type="match status" value="1"/>
</dbReference>
<organism evidence="20 21">
    <name type="scientific">Novipirellula artificiosorum</name>
    <dbReference type="NCBI Taxonomy" id="2528016"/>
    <lineage>
        <taxon>Bacteria</taxon>
        <taxon>Pseudomonadati</taxon>
        <taxon>Planctomycetota</taxon>
        <taxon>Planctomycetia</taxon>
        <taxon>Pirellulales</taxon>
        <taxon>Pirellulaceae</taxon>
        <taxon>Novipirellula</taxon>
    </lineage>
</organism>
<dbReference type="GO" id="GO:0003862">
    <property type="term" value="F:3-isopropylmalate dehydrogenase activity"/>
    <property type="evidence" value="ECO:0007669"/>
    <property type="project" value="UniProtKB-EC"/>
</dbReference>
<gene>
    <name evidence="20" type="primary">leuB_1</name>
    <name evidence="20" type="ORF">Poly41_40980</name>
</gene>
<dbReference type="GO" id="GO:0000287">
    <property type="term" value="F:magnesium ion binding"/>
    <property type="evidence" value="ECO:0007669"/>
    <property type="project" value="InterPro"/>
</dbReference>
<keyword evidence="15" id="KW-0464">Manganese</keyword>
<evidence type="ECO:0000259" key="19">
    <source>
        <dbReference type="SMART" id="SM01329"/>
    </source>
</evidence>
<dbReference type="GO" id="GO:0009098">
    <property type="term" value="P:L-leucine biosynthetic process"/>
    <property type="evidence" value="ECO:0007669"/>
    <property type="project" value="UniProtKB-UniPathway"/>
</dbReference>
<evidence type="ECO:0000256" key="11">
    <source>
        <dbReference type="ARBA" id="ARBA00022723"/>
    </source>
</evidence>
<dbReference type="GO" id="GO:0005829">
    <property type="term" value="C:cytosol"/>
    <property type="evidence" value="ECO:0007669"/>
    <property type="project" value="TreeGrafter"/>
</dbReference>
<evidence type="ECO:0000313" key="21">
    <source>
        <dbReference type="Proteomes" id="UP000319143"/>
    </source>
</evidence>
<keyword evidence="11" id="KW-0479">Metal-binding</keyword>
<dbReference type="OrthoDB" id="9806254at2"/>
<comment type="pathway">
    <text evidence="4">Amino-acid biosynthesis; L-leucine biosynthesis; L-leucine from 3-methyl-2-oxobutanoate: step 3/4.</text>
</comment>
<keyword evidence="12" id="KW-0460">Magnesium</keyword>
<dbReference type="InterPro" id="IPR004429">
    <property type="entry name" value="Isopropylmalate_DH"/>
</dbReference>
<evidence type="ECO:0000256" key="17">
    <source>
        <dbReference type="ARBA" id="ARBA00030010"/>
    </source>
</evidence>
<evidence type="ECO:0000256" key="2">
    <source>
        <dbReference type="ARBA" id="ARBA00001936"/>
    </source>
</evidence>
<evidence type="ECO:0000256" key="15">
    <source>
        <dbReference type="ARBA" id="ARBA00023211"/>
    </source>
</evidence>
<evidence type="ECO:0000256" key="7">
    <source>
        <dbReference type="ARBA" id="ARBA00013101"/>
    </source>
</evidence>
<protein>
    <recommendedName>
        <fullName evidence="8">3-isopropylmalate dehydrogenase</fullName>
        <ecNumber evidence="7">1.1.1.85</ecNumber>
    </recommendedName>
    <alternativeName>
        <fullName evidence="18">3-IPM-DH</fullName>
    </alternativeName>
    <alternativeName>
        <fullName evidence="17">Beta-IPM dehydrogenase</fullName>
    </alternativeName>
</protein>
<evidence type="ECO:0000313" key="20">
    <source>
        <dbReference type="EMBL" id="TWU34954.1"/>
    </source>
</evidence>
<sequence>MIKTFKIVVLGGDGIGPEVTDQAVRLLREMEPYLSGVKFDLAEHRVGVGEYQRSGNALPESTFEACRTSDAVLLGAMGLPNVRYPNGKEIAPQLDLRERLQLFGGIRPIRLYHESDTPLKGYGKDEIDFVLVRESTEGLFYGRDVVADLDADEAINELRISRVGAERVCRLAFDLARKRNKAKKVSLIDKANVLSSMVYFRHIFDQVAKDYPDITPEHVYVDAASLFMVRKPDAFDVMVTENMFGDILSDLAAGLVGGMGMAPSADIGEDAAVFQPSHGSAPDIAGQGIANPIAMILSAAMMLEWLDHTETHRAAVALETAVSEVLSDPSHRTPDMGGKMSTTQLTDAVSSSLQKILDSQQLNA</sequence>
<evidence type="ECO:0000256" key="16">
    <source>
        <dbReference type="ARBA" id="ARBA00023304"/>
    </source>
</evidence>
<comment type="cofactor">
    <cofactor evidence="2">
        <name>Mn(2+)</name>
        <dbReference type="ChEBI" id="CHEBI:29035"/>
    </cofactor>
</comment>
<evidence type="ECO:0000256" key="1">
    <source>
        <dbReference type="ARBA" id="ARBA00000624"/>
    </source>
</evidence>
<dbReference type="Proteomes" id="UP000319143">
    <property type="component" value="Unassembled WGS sequence"/>
</dbReference>
<dbReference type="EMBL" id="SJPV01000007">
    <property type="protein sequence ID" value="TWU34954.1"/>
    <property type="molecule type" value="Genomic_DNA"/>
</dbReference>
<evidence type="ECO:0000256" key="13">
    <source>
        <dbReference type="ARBA" id="ARBA00023002"/>
    </source>
</evidence>
<keyword evidence="9" id="KW-0432">Leucine biosynthesis</keyword>
<feature type="domain" description="Isopropylmalate dehydrogenase-like" evidence="19">
    <location>
        <begin position="6"/>
        <end position="349"/>
    </location>
</feature>